<evidence type="ECO:0000256" key="5">
    <source>
        <dbReference type="SAM" id="MobiDB-lite"/>
    </source>
</evidence>
<dbReference type="InterPro" id="IPR011075">
    <property type="entry name" value="TetR_C"/>
</dbReference>
<dbReference type="Proteomes" id="UP000011682">
    <property type="component" value="Unassembled WGS sequence"/>
</dbReference>
<feature type="domain" description="HTH tetR-type" evidence="6">
    <location>
        <begin position="35"/>
        <end position="95"/>
    </location>
</feature>
<dbReference type="InterPro" id="IPR023772">
    <property type="entry name" value="DNA-bd_HTH_TetR-type_CS"/>
</dbReference>
<protein>
    <submittedName>
        <fullName evidence="7">Transcriptional regulator, TetR family</fullName>
    </submittedName>
</protein>
<dbReference type="PROSITE" id="PS50977">
    <property type="entry name" value="HTH_TETR_2"/>
    <property type="match status" value="1"/>
</dbReference>
<keyword evidence="3" id="KW-0804">Transcription</keyword>
<keyword evidence="1" id="KW-0805">Transcription regulation</keyword>
<sequence length="226" mass="24768">MNDGTQAYRRNVKTTKEKPMRRTERKVAGAAVLQADVTAAITRALFRELAKTGYAALSIEAVAKRAGVGKAAIYRRWPSKLEMVSELLAEVGTDLIDIPDTGSLRGDVAALLEQTRALLRRPLITRILPDMHAEMRRTPALSSAVRTGIQQGRRARAQELLRRAMDRGELSPELDVDLALDLLGAPLYWRVIVTGQATPPDYLERLIAMTLGGLLALSEQAATGTR</sequence>
<evidence type="ECO:0000256" key="1">
    <source>
        <dbReference type="ARBA" id="ARBA00023015"/>
    </source>
</evidence>
<accession>S9NZU2</accession>
<gene>
    <name evidence="7" type="ORF">D187_007738</name>
</gene>
<evidence type="ECO:0000313" key="8">
    <source>
        <dbReference type="Proteomes" id="UP000011682"/>
    </source>
</evidence>
<keyword evidence="2 4" id="KW-0238">DNA-binding</keyword>
<name>S9NZU2_CYSF2</name>
<evidence type="ECO:0000256" key="2">
    <source>
        <dbReference type="ARBA" id="ARBA00023125"/>
    </source>
</evidence>
<keyword evidence="8" id="KW-1185">Reference proteome</keyword>
<evidence type="ECO:0000259" key="6">
    <source>
        <dbReference type="PROSITE" id="PS50977"/>
    </source>
</evidence>
<dbReference type="InterPro" id="IPR001647">
    <property type="entry name" value="HTH_TetR"/>
</dbReference>
<dbReference type="Pfam" id="PF16859">
    <property type="entry name" value="TetR_C_11"/>
    <property type="match status" value="1"/>
</dbReference>
<dbReference type="InterPro" id="IPR009057">
    <property type="entry name" value="Homeodomain-like_sf"/>
</dbReference>
<evidence type="ECO:0000313" key="7">
    <source>
        <dbReference type="EMBL" id="EPX56396.1"/>
    </source>
</evidence>
<dbReference type="Pfam" id="PF00440">
    <property type="entry name" value="TetR_N"/>
    <property type="match status" value="1"/>
</dbReference>
<evidence type="ECO:0000256" key="3">
    <source>
        <dbReference type="ARBA" id="ARBA00023163"/>
    </source>
</evidence>
<dbReference type="Gene3D" id="1.10.357.10">
    <property type="entry name" value="Tetracycline Repressor, domain 2"/>
    <property type="match status" value="1"/>
</dbReference>
<dbReference type="PANTHER" id="PTHR30055">
    <property type="entry name" value="HTH-TYPE TRANSCRIPTIONAL REGULATOR RUTR"/>
    <property type="match status" value="1"/>
</dbReference>
<organism evidence="7 8">
    <name type="scientific">Cystobacter fuscus (strain ATCC 25194 / DSM 2262 / NBRC 100088 / M29)</name>
    <dbReference type="NCBI Taxonomy" id="1242864"/>
    <lineage>
        <taxon>Bacteria</taxon>
        <taxon>Pseudomonadati</taxon>
        <taxon>Myxococcota</taxon>
        <taxon>Myxococcia</taxon>
        <taxon>Myxococcales</taxon>
        <taxon>Cystobacterineae</taxon>
        <taxon>Archangiaceae</taxon>
        <taxon>Cystobacter</taxon>
    </lineage>
</organism>
<reference evidence="7" key="1">
    <citation type="submission" date="2013-05" db="EMBL/GenBank/DDBJ databases">
        <title>Genome assembly of Cystobacter fuscus DSM 2262.</title>
        <authorList>
            <person name="Sharma G."/>
            <person name="Khatri I."/>
            <person name="Kaur C."/>
            <person name="Mayilraj S."/>
            <person name="Subramanian S."/>
        </authorList>
    </citation>
    <scope>NUCLEOTIDE SEQUENCE [LARGE SCALE GENOMIC DNA]</scope>
    <source>
        <strain evidence="7">DSM 2262</strain>
    </source>
</reference>
<dbReference type="PANTHER" id="PTHR30055:SF148">
    <property type="entry name" value="TETR-FAMILY TRANSCRIPTIONAL REGULATOR"/>
    <property type="match status" value="1"/>
</dbReference>
<feature type="region of interest" description="Disordered" evidence="5">
    <location>
        <begin position="1"/>
        <end position="20"/>
    </location>
</feature>
<dbReference type="GO" id="GO:0003700">
    <property type="term" value="F:DNA-binding transcription factor activity"/>
    <property type="evidence" value="ECO:0007669"/>
    <property type="project" value="TreeGrafter"/>
</dbReference>
<feature type="DNA-binding region" description="H-T-H motif" evidence="4">
    <location>
        <begin position="58"/>
        <end position="77"/>
    </location>
</feature>
<dbReference type="SUPFAM" id="SSF48498">
    <property type="entry name" value="Tetracyclin repressor-like, C-terminal domain"/>
    <property type="match status" value="1"/>
</dbReference>
<dbReference type="GO" id="GO:0000976">
    <property type="term" value="F:transcription cis-regulatory region binding"/>
    <property type="evidence" value="ECO:0007669"/>
    <property type="project" value="TreeGrafter"/>
</dbReference>
<evidence type="ECO:0000256" key="4">
    <source>
        <dbReference type="PROSITE-ProRule" id="PRU00335"/>
    </source>
</evidence>
<proteinExistence type="predicted"/>
<dbReference type="Gene3D" id="1.10.10.60">
    <property type="entry name" value="Homeodomain-like"/>
    <property type="match status" value="1"/>
</dbReference>
<dbReference type="eggNOG" id="COG1309">
    <property type="taxonomic scope" value="Bacteria"/>
</dbReference>
<comment type="caution">
    <text evidence="7">The sequence shown here is derived from an EMBL/GenBank/DDBJ whole genome shotgun (WGS) entry which is preliminary data.</text>
</comment>
<dbReference type="EMBL" id="ANAH02000066">
    <property type="protein sequence ID" value="EPX56396.1"/>
    <property type="molecule type" value="Genomic_DNA"/>
</dbReference>
<dbReference type="PROSITE" id="PS01081">
    <property type="entry name" value="HTH_TETR_1"/>
    <property type="match status" value="1"/>
</dbReference>
<dbReference type="SUPFAM" id="SSF46689">
    <property type="entry name" value="Homeodomain-like"/>
    <property type="match status" value="1"/>
</dbReference>
<dbReference type="InterPro" id="IPR050109">
    <property type="entry name" value="HTH-type_TetR-like_transc_reg"/>
</dbReference>
<dbReference type="AlphaFoldDB" id="S9NZU2"/>
<dbReference type="InterPro" id="IPR036271">
    <property type="entry name" value="Tet_transcr_reg_TetR-rel_C_sf"/>
</dbReference>